<keyword evidence="1" id="KW-1133">Transmembrane helix</keyword>
<sequence length="191" mass="20101">MPSSFYIVSGLASIFTFAGIASLYSAWLRSGPQPLRSWLGWGLLLLSAFGWSAVVGVEYGVSIATLLVMIGALSLLAIKGDWPSGPPRQEKKRTGSPAPSEALLQLWLRGTLRFLAIALLPTASGLLAGLLYFGFASSGESARLVGGAFVSVIVWTLAMVWCSADRKLLRPSAGLLIFSLASGLVLMPTAA</sequence>
<dbReference type="RefSeq" id="WP_371844677.1">
    <property type="nucleotide sequence ID" value="NZ_JBGMEL010000021.1"/>
</dbReference>
<feature type="transmembrane region" description="Helical" evidence="1">
    <location>
        <begin position="38"/>
        <end position="57"/>
    </location>
</feature>
<reference evidence="2 3" key="1">
    <citation type="submission" date="2024-08" db="EMBL/GenBank/DDBJ databases">
        <authorList>
            <person name="Ishaq N."/>
        </authorList>
    </citation>
    <scope>NUCLEOTIDE SEQUENCE [LARGE SCALE GENOMIC DNA]</scope>
    <source>
        <strain evidence="2 3">JCM 30400</strain>
    </source>
</reference>
<feature type="transmembrane region" description="Helical" evidence="1">
    <location>
        <begin position="63"/>
        <end position="82"/>
    </location>
</feature>
<feature type="transmembrane region" description="Helical" evidence="1">
    <location>
        <begin position="6"/>
        <end position="26"/>
    </location>
</feature>
<evidence type="ECO:0000256" key="1">
    <source>
        <dbReference type="SAM" id="Phobius"/>
    </source>
</evidence>
<dbReference type="EMBL" id="JBGMEL010000021">
    <property type="protein sequence ID" value="MFA0792305.1"/>
    <property type="molecule type" value="Genomic_DNA"/>
</dbReference>
<gene>
    <name evidence="2" type="ORF">ACCI51_17330</name>
</gene>
<comment type="caution">
    <text evidence="2">The sequence shown here is derived from an EMBL/GenBank/DDBJ whole genome shotgun (WGS) entry which is preliminary data.</text>
</comment>
<keyword evidence="1" id="KW-0472">Membrane</keyword>
<keyword evidence="1" id="KW-0812">Transmembrane</keyword>
<accession>A0ABV4NSN6</accession>
<proteinExistence type="predicted"/>
<feature type="transmembrane region" description="Helical" evidence="1">
    <location>
        <begin position="114"/>
        <end position="135"/>
    </location>
</feature>
<evidence type="ECO:0008006" key="4">
    <source>
        <dbReference type="Google" id="ProtNLM"/>
    </source>
</evidence>
<feature type="transmembrane region" description="Helical" evidence="1">
    <location>
        <begin position="173"/>
        <end position="190"/>
    </location>
</feature>
<organism evidence="2 3">
    <name type="scientific">Microbulbifer echini</name>
    <dbReference type="NCBI Taxonomy" id="1529067"/>
    <lineage>
        <taxon>Bacteria</taxon>
        <taxon>Pseudomonadati</taxon>
        <taxon>Pseudomonadota</taxon>
        <taxon>Gammaproteobacteria</taxon>
        <taxon>Cellvibrionales</taxon>
        <taxon>Microbulbiferaceae</taxon>
        <taxon>Microbulbifer</taxon>
    </lineage>
</organism>
<protein>
    <recommendedName>
        <fullName evidence="4">DUF3325 domain-containing protein</fullName>
    </recommendedName>
</protein>
<name>A0ABV4NSN6_9GAMM</name>
<dbReference type="Proteomes" id="UP001569414">
    <property type="component" value="Unassembled WGS sequence"/>
</dbReference>
<evidence type="ECO:0000313" key="3">
    <source>
        <dbReference type="Proteomes" id="UP001569414"/>
    </source>
</evidence>
<feature type="transmembrane region" description="Helical" evidence="1">
    <location>
        <begin position="141"/>
        <end position="161"/>
    </location>
</feature>
<keyword evidence="3" id="KW-1185">Reference proteome</keyword>
<evidence type="ECO:0000313" key="2">
    <source>
        <dbReference type="EMBL" id="MFA0792305.1"/>
    </source>
</evidence>